<dbReference type="OrthoDB" id="10547727at2759"/>
<gene>
    <name evidence="3" type="ORF">FIE12Z_7295</name>
</gene>
<dbReference type="Proteomes" id="UP000265631">
    <property type="component" value="Unassembled WGS sequence"/>
</dbReference>
<organism evidence="3 4">
    <name type="scientific">Fusarium flagelliforme</name>
    <dbReference type="NCBI Taxonomy" id="2675880"/>
    <lineage>
        <taxon>Eukaryota</taxon>
        <taxon>Fungi</taxon>
        <taxon>Dikarya</taxon>
        <taxon>Ascomycota</taxon>
        <taxon>Pezizomycotina</taxon>
        <taxon>Sordariomycetes</taxon>
        <taxon>Hypocreomycetidae</taxon>
        <taxon>Hypocreales</taxon>
        <taxon>Nectriaceae</taxon>
        <taxon>Fusarium</taxon>
        <taxon>Fusarium incarnatum-equiseti species complex</taxon>
    </lineage>
</organism>
<feature type="coiled-coil region" evidence="1">
    <location>
        <begin position="70"/>
        <end position="104"/>
    </location>
</feature>
<proteinExistence type="predicted"/>
<dbReference type="AlphaFoldDB" id="A0A395MKN6"/>
<evidence type="ECO:0000256" key="2">
    <source>
        <dbReference type="SAM" id="MobiDB-lite"/>
    </source>
</evidence>
<feature type="region of interest" description="Disordered" evidence="2">
    <location>
        <begin position="1"/>
        <end position="29"/>
    </location>
</feature>
<evidence type="ECO:0000313" key="4">
    <source>
        <dbReference type="Proteomes" id="UP000265631"/>
    </source>
</evidence>
<evidence type="ECO:0000313" key="3">
    <source>
        <dbReference type="EMBL" id="RFN48486.1"/>
    </source>
</evidence>
<dbReference type="EMBL" id="PXXK01000208">
    <property type="protein sequence ID" value="RFN48486.1"/>
    <property type="molecule type" value="Genomic_DNA"/>
</dbReference>
<keyword evidence="4" id="KW-1185">Reference proteome</keyword>
<protein>
    <submittedName>
        <fullName evidence="3">Uncharacterized protein</fullName>
    </submittedName>
</protein>
<sequence length="204" mass="22736">MSPPPAPSGSSSSKRGPESSPCSENTKRRKVVLAEELAEKDSDFLPSQCKHIEEKLEDIALESHCSANHLRGAKEALESANKAFQDAQRLLSTAMKTVEAAEEAQSGIDNDVSDVWLDLINLRRSQSLQAAMAKRDRNKKDVEERESAIEKMQGDLEKSQEDLKKSQQDFESADHELYLSECAVDAEFDGLEVCDMEFMVEDEI</sequence>
<feature type="region of interest" description="Disordered" evidence="2">
    <location>
        <begin position="133"/>
        <end position="170"/>
    </location>
</feature>
<accession>A0A395MKN6</accession>
<keyword evidence="1" id="KW-0175">Coiled coil</keyword>
<name>A0A395MKN6_9HYPO</name>
<comment type="caution">
    <text evidence="3">The sequence shown here is derived from an EMBL/GenBank/DDBJ whole genome shotgun (WGS) entry which is preliminary data.</text>
</comment>
<evidence type="ECO:0000256" key="1">
    <source>
        <dbReference type="SAM" id="Coils"/>
    </source>
</evidence>
<feature type="compositionally biased region" description="Low complexity" evidence="2">
    <location>
        <begin position="8"/>
        <end position="23"/>
    </location>
</feature>
<reference evidence="3 4" key="1">
    <citation type="journal article" date="2018" name="PLoS Pathog.">
        <title>Evolution of structural diversity of trichothecenes, a family of toxins produced by plant pathogenic and entomopathogenic fungi.</title>
        <authorList>
            <person name="Proctor R.H."/>
            <person name="McCormick S.P."/>
            <person name="Kim H.S."/>
            <person name="Cardoza R.E."/>
            <person name="Stanley A.M."/>
            <person name="Lindo L."/>
            <person name="Kelly A."/>
            <person name="Brown D.W."/>
            <person name="Lee T."/>
            <person name="Vaughan M.M."/>
            <person name="Alexander N.J."/>
            <person name="Busman M."/>
            <person name="Gutierrez S."/>
        </authorList>
    </citation>
    <scope>NUCLEOTIDE SEQUENCE [LARGE SCALE GENOMIC DNA]</scope>
    <source>
        <strain evidence="3 4">NRRL 13405</strain>
    </source>
</reference>